<protein>
    <recommendedName>
        <fullName evidence="4">NADH:quinone oxidoreductase/Mrp antiporter membrane subunit domain-containing protein</fullName>
    </recommendedName>
</protein>
<reference evidence="2 3" key="1">
    <citation type="submission" date="2024-02" db="EMBL/GenBank/DDBJ databases">
        <title>New thermophilic sulfur-oxidizing bacteria from a hot springs of the Uzon caldera (Kamchatka, Russia).</title>
        <authorList>
            <person name="Dukat A.M."/>
            <person name="Elcheninov A.G."/>
            <person name="Frolov E.N."/>
        </authorList>
    </citation>
    <scope>NUCLEOTIDE SEQUENCE [LARGE SCALE GENOMIC DNA]</scope>
    <source>
        <strain evidence="2 3">AK1</strain>
    </source>
</reference>
<gene>
    <name evidence="2" type="ORF">V6E02_11070</name>
</gene>
<proteinExistence type="predicted"/>
<feature type="transmembrane region" description="Helical" evidence="1">
    <location>
        <begin position="103"/>
        <end position="128"/>
    </location>
</feature>
<dbReference type="EMBL" id="JBAJEX010000010">
    <property type="protein sequence ID" value="MEO1767753.1"/>
    <property type="molecule type" value="Genomic_DNA"/>
</dbReference>
<feature type="transmembrane region" description="Helical" evidence="1">
    <location>
        <begin position="148"/>
        <end position="174"/>
    </location>
</feature>
<evidence type="ECO:0000313" key="2">
    <source>
        <dbReference type="EMBL" id="MEO1767753.1"/>
    </source>
</evidence>
<feature type="transmembrane region" description="Helical" evidence="1">
    <location>
        <begin position="217"/>
        <end position="240"/>
    </location>
</feature>
<keyword evidence="1" id="KW-1133">Transmembrane helix</keyword>
<evidence type="ECO:0000313" key="3">
    <source>
        <dbReference type="Proteomes" id="UP001482231"/>
    </source>
</evidence>
<dbReference type="Proteomes" id="UP001482231">
    <property type="component" value="Unassembled WGS sequence"/>
</dbReference>
<name>A0ABV0EGG1_9BURK</name>
<sequence length="244" mass="25196">MVELLAVALFLPLFPMSGLAVVVLTRLPPALRAVAFLFWPGVGVALLSWLAPPIPEIVAPWALLTAAIYAFRLLTVRDLALWTGLFATSAYALVWLEPLHGALLPLVVFLAAFALPASGLALVGAAIARRLGAAYAGLAATLTPAPRLAFLFAVILLAAVATPPAPGFSALLALLMHLTPVLALGVLLVWLAWSWAAMRLLAGFLGGGQEVDPIADVGVASLGLGLGFAALVTGAGLYWLGRLG</sequence>
<keyword evidence="1" id="KW-0472">Membrane</keyword>
<evidence type="ECO:0000256" key="1">
    <source>
        <dbReference type="SAM" id="Phobius"/>
    </source>
</evidence>
<organism evidence="2 3">
    <name type="scientific">Thiobacter aerophilum</name>
    <dbReference type="NCBI Taxonomy" id="3121275"/>
    <lineage>
        <taxon>Bacteria</taxon>
        <taxon>Pseudomonadati</taxon>
        <taxon>Pseudomonadota</taxon>
        <taxon>Betaproteobacteria</taxon>
        <taxon>Burkholderiales</taxon>
        <taxon>Thiobacteraceae</taxon>
        <taxon>Thiobacter</taxon>
    </lineage>
</organism>
<keyword evidence="1" id="KW-0812">Transmembrane</keyword>
<feature type="transmembrane region" description="Helical" evidence="1">
    <location>
        <begin position="181"/>
        <end position="205"/>
    </location>
</feature>
<dbReference type="RefSeq" id="WP_347308864.1">
    <property type="nucleotide sequence ID" value="NZ_JBAJEX010000010.1"/>
</dbReference>
<feature type="transmembrane region" description="Helical" evidence="1">
    <location>
        <begin position="57"/>
        <end position="73"/>
    </location>
</feature>
<keyword evidence="3" id="KW-1185">Reference proteome</keyword>
<feature type="transmembrane region" description="Helical" evidence="1">
    <location>
        <begin position="30"/>
        <end position="50"/>
    </location>
</feature>
<feature type="transmembrane region" description="Helical" evidence="1">
    <location>
        <begin position="79"/>
        <end position="96"/>
    </location>
</feature>
<comment type="caution">
    <text evidence="2">The sequence shown here is derived from an EMBL/GenBank/DDBJ whole genome shotgun (WGS) entry which is preliminary data.</text>
</comment>
<evidence type="ECO:0008006" key="4">
    <source>
        <dbReference type="Google" id="ProtNLM"/>
    </source>
</evidence>
<accession>A0ABV0EGG1</accession>